<proteinExistence type="predicted"/>
<organism evidence="1 2">
    <name type="scientific">Lojkania enalia</name>
    <dbReference type="NCBI Taxonomy" id="147567"/>
    <lineage>
        <taxon>Eukaryota</taxon>
        <taxon>Fungi</taxon>
        <taxon>Dikarya</taxon>
        <taxon>Ascomycota</taxon>
        <taxon>Pezizomycotina</taxon>
        <taxon>Dothideomycetes</taxon>
        <taxon>Pleosporomycetidae</taxon>
        <taxon>Pleosporales</taxon>
        <taxon>Pleosporales incertae sedis</taxon>
        <taxon>Lojkania</taxon>
    </lineage>
</organism>
<keyword evidence="2" id="KW-1185">Reference proteome</keyword>
<protein>
    <submittedName>
        <fullName evidence="1">Uncharacterized protein</fullName>
    </submittedName>
</protein>
<comment type="caution">
    <text evidence="1">The sequence shown here is derived from an EMBL/GenBank/DDBJ whole genome shotgun (WGS) entry which is preliminary data.</text>
</comment>
<dbReference type="AlphaFoldDB" id="A0A9P4K863"/>
<sequence>MYLTYVSGTITPAGVLPLEKCYHHSSTNFHLHQPFKDDQKERTPLNAITNLDPGAKAIKVSVMNSPNESLTVNLDAGIALDGVNTALDDAISHLYAETEAVEAKVAKTCGTINYLRTFQKDATGENEKTIHEKLKPIFLAADHAQTNLFNKVSPAIADVWRGIERLVYSNLDLMETRNKFLIWKALEAIEYADKAVESANTDLEVVMRPPCSYCGKLPWHGSGQLGKHVCFEMITELKDAGVHIPGQRAALERPKHLMHQVRLYCQEVEVGLWPGVNLCAQLLVWPWATPVMIALWAWRMVYELYRLIAHCEPLHWHGKFWAEVPGTNPRVRPRDWEREGDESDALTQSMTFDELGDSW</sequence>
<name>A0A9P4K863_9PLEO</name>
<accession>A0A9P4K863</accession>
<gene>
    <name evidence="1" type="ORF">CC78DRAFT_581938</name>
</gene>
<dbReference type="EMBL" id="ML986632">
    <property type="protein sequence ID" value="KAF2263057.1"/>
    <property type="molecule type" value="Genomic_DNA"/>
</dbReference>
<reference evidence="2" key="1">
    <citation type="journal article" date="2020" name="Stud. Mycol.">
        <title>101 Dothideomycetes genomes: A test case for predicting lifestyles and emergence of pathogens.</title>
        <authorList>
            <person name="Haridas S."/>
            <person name="Albert R."/>
            <person name="Binder M."/>
            <person name="Bloem J."/>
            <person name="LaButti K."/>
            <person name="Salamov A."/>
            <person name="Andreopoulos B."/>
            <person name="Baker S."/>
            <person name="Barry K."/>
            <person name="Bills G."/>
            <person name="Bluhm B."/>
            <person name="Cannon C."/>
            <person name="Castanera R."/>
            <person name="Culley D."/>
            <person name="Daum C."/>
            <person name="Ezra D."/>
            <person name="Gonzalez J."/>
            <person name="Henrissat B."/>
            <person name="Kuo A."/>
            <person name="Liang C."/>
            <person name="Lipzen A."/>
            <person name="Lutzoni F."/>
            <person name="Magnuson J."/>
            <person name="Mondo S."/>
            <person name="Nolan M."/>
            <person name="Ohm R."/>
            <person name="Pangilinan J."/>
            <person name="Park H.-J."/>
            <person name="Ramirez L."/>
            <person name="Alfaro M."/>
            <person name="Sun H."/>
            <person name="Tritt A."/>
            <person name="Yoshinaga Y."/>
            <person name="Zwiers L.-H."/>
            <person name="Turgeon B."/>
            <person name="Goodwin S."/>
            <person name="Spatafora J."/>
            <person name="Crous P."/>
            <person name="Grigoriev I."/>
        </authorList>
    </citation>
    <scope>NUCLEOTIDE SEQUENCE [LARGE SCALE GENOMIC DNA]</scope>
    <source>
        <strain evidence="2">CBS 304.66</strain>
    </source>
</reference>
<dbReference type="Proteomes" id="UP000800093">
    <property type="component" value="Unassembled WGS sequence"/>
</dbReference>
<evidence type="ECO:0000313" key="2">
    <source>
        <dbReference type="Proteomes" id="UP000800093"/>
    </source>
</evidence>
<evidence type="ECO:0000313" key="1">
    <source>
        <dbReference type="EMBL" id="KAF2263057.1"/>
    </source>
</evidence>